<feature type="non-terminal residue" evidence="8">
    <location>
        <position position="1"/>
    </location>
</feature>
<feature type="non-terminal residue" evidence="8">
    <location>
        <position position="508"/>
    </location>
</feature>
<evidence type="ECO:0000259" key="7">
    <source>
        <dbReference type="Pfam" id="PF00662"/>
    </source>
</evidence>
<dbReference type="PANTHER" id="PTHR42829">
    <property type="entry name" value="NADH-UBIQUINONE OXIDOREDUCTASE CHAIN 5"/>
    <property type="match status" value="1"/>
</dbReference>
<accession>X0U4H4</accession>
<dbReference type="GO" id="GO:0016020">
    <property type="term" value="C:membrane"/>
    <property type="evidence" value="ECO:0007669"/>
    <property type="project" value="UniProtKB-SubCell"/>
</dbReference>
<feature type="domain" description="NADH:quinone oxidoreductase/Mrp antiporter transmembrane" evidence="6">
    <location>
        <begin position="65"/>
        <end position="374"/>
    </location>
</feature>
<organism evidence="8">
    <name type="scientific">marine sediment metagenome</name>
    <dbReference type="NCBI Taxonomy" id="412755"/>
    <lineage>
        <taxon>unclassified sequences</taxon>
        <taxon>metagenomes</taxon>
        <taxon>ecological metagenomes</taxon>
    </lineage>
</organism>
<dbReference type="Pfam" id="PF00361">
    <property type="entry name" value="Proton_antipo_M"/>
    <property type="match status" value="1"/>
</dbReference>
<evidence type="ECO:0000256" key="5">
    <source>
        <dbReference type="SAM" id="Phobius"/>
    </source>
</evidence>
<feature type="transmembrane region" description="Helical" evidence="5">
    <location>
        <begin position="145"/>
        <end position="163"/>
    </location>
</feature>
<gene>
    <name evidence="8" type="ORF">S01H1_04243</name>
</gene>
<dbReference type="GO" id="GO:0008137">
    <property type="term" value="F:NADH dehydrogenase (ubiquinone) activity"/>
    <property type="evidence" value="ECO:0007669"/>
    <property type="project" value="InterPro"/>
</dbReference>
<dbReference type="Pfam" id="PF00662">
    <property type="entry name" value="Proton_antipo_N"/>
    <property type="match status" value="1"/>
</dbReference>
<dbReference type="NCBIfam" id="NF005141">
    <property type="entry name" value="PRK06590.1"/>
    <property type="match status" value="1"/>
</dbReference>
<dbReference type="InterPro" id="IPR001750">
    <property type="entry name" value="ND/Mrp_TM"/>
</dbReference>
<dbReference type="GO" id="GO:0015990">
    <property type="term" value="P:electron transport coupled proton transport"/>
    <property type="evidence" value="ECO:0007669"/>
    <property type="project" value="TreeGrafter"/>
</dbReference>
<dbReference type="InterPro" id="IPR018393">
    <property type="entry name" value="NADHpl_OxRdtase_5_subgr"/>
</dbReference>
<feature type="transmembrane region" description="Helical" evidence="5">
    <location>
        <begin position="242"/>
        <end position="268"/>
    </location>
</feature>
<feature type="transmembrane region" description="Helical" evidence="5">
    <location>
        <begin position="48"/>
        <end position="66"/>
    </location>
</feature>
<dbReference type="PANTHER" id="PTHR42829:SF2">
    <property type="entry name" value="NADH-UBIQUINONE OXIDOREDUCTASE CHAIN 5"/>
    <property type="match status" value="1"/>
</dbReference>
<keyword evidence="4 5" id="KW-0472">Membrane</keyword>
<reference evidence="8" key="1">
    <citation type="journal article" date="2014" name="Front. Microbiol.">
        <title>High frequency of phylogenetically diverse reductive dehalogenase-homologous genes in deep subseafloor sedimentary metagenomes.</title>
        <authorList>
            <person name="Kawai M."/>
            <person name="Futagami T."/>
            <person name="Toyoda A."/>
            <person name="Takaki Y."/>
            <person name="Nishi S."/>
            <person name="Hori S."/>
            <person name="Arai W."/>
            <person name="Tsubouchi T."/>
            <person name="Morono Y."/>
            <person name="Uchiyama I."/>
            <person name="Ito T."/>
            <person name="Fujiyama A."/>
            <person name="Inagaki F."/>
            <person name="Takami H."/>
        </authorList>
    </citation>
    <scope>NUCLEOTIDE SEQUENCE</scope>
    <source>
        <strain evidence="8">Expedition CK06-06</strain>
    </source>
</reference>
<dbReference type="InterPro" id="IPR003945">
    <property type="entry name" value="NU5C-like"/>
</dbReference>
<feature type="transmembrane region" description="Helical" evidence="5">
    <location>
        <begin position="315"/>
        <end position="341"/>
    </location>
</feature>
<feature type="transmembrane region" description="Helical" evidence="5">
    <location>
        <begin position="361"/>
        <end position="387"/>
    </location>
</feature>
<evidence type="ECO:0008006" key="9">
    <source>
        <dbReference type="Google" id="ProtNLM"/>
    </source>
</evidence>
<dbReference type="EMBL" id="BARS01002251">
    <property type="protein sequence ID" value="GAF83385.1"/>
    <property type="molecule type" value="Genomic_DNA"/>
</dbReference>
<feature type="transmembrane region" description="Helical" evidence="5">
    <location>
        <begin position="214"/>
        <end position="235"/>
    </location>
</feature>
<proteinExistence type="predicted"/>
<evidence type="ECO:0000313" key="8">
    <source>
        <dbReference type="EMBL" id="GAF83385.1"/>
    </source>
</evidence>
<evidence type="ECO:0000256" key="4">
    <source>
        <dbReference type="ARBA" id="ARBA00023136"/>
    </source>
</evidence>
<comment type="caution">
    <text evidence="8">The sequence shown here is derived from an EMBL/GenBank/DDBJ whole genome shotgun (WGS) entry which is preliminary data.</text>
</comment>
<dbReference type="PRINTS" id="PR01434">
    <property type="entry name" value="NADHDHGNASE5"/>
</dbReference>
<feature type="transmembrane region" description="Helical" evidence="5">
    <location>
        <begin position="464"/>
        <end position="485"/>
    </location>
</feature>
<sequence length="508" mass="55135">SYALLQVAWEYRLDSLSMVMTLVVTGVGFLIHVYSIGYMSHDPGYWRYFTYLNIFTFFMLNLVLAANFLLMFIGWEGVGLSSYLLIGFWYERKSAADAGKKAFIVNRIGDAGFILAIMAIFVHFGTVDFYDVMGSISERFPEPEIGLGILSVIGLLLFLGATGKSAQIPLYIWLPDAMEGPTPVSALIHAATMVTAGVYMVARCGVLYEHAPLALTVVAVIGAATAIFAASIGLVQNDIKRVLAYSTVSQLGYMFLACGVGAFAAGIFHLLTHAFFKACLFLGSGSVIHSMEHAEHASGGHRSYTEMQDMRNMGGLLAYMPRTAWTFMIATAAITGIPLTAGFFSKDEILWKAWSGAHGHALLWLVGVVAAGMTAFYMGRQVFLTFFGKFRGGDKMESHLHESPGVMTWPLILLAAGSIVAGWVGIPHAFGGGNHIEHFLEPAILAGTHLEVAEAHHGNASTEWLFALISIAVAACGLFLAYAFYIKKRELPEKMAENWSGVRANSGL</sequence>
<feature type="transmembrane region" description="Helical" evidence="5">
    <location>
        <begin position="102"/>
        <end position="125"/>
    </location>
</feature>
<keyword evidence="3 5" id="KW-1133">Transmembrane helix</keyword>
<name>X0U4H4_9ZZZZ</name>
<dbReference type="NCBIfam" id="TIGR01974">
    <property type="entry name" value="NDH_I_L"/>
    <property type="match status" value="1"/>
</dbReference>
<feature type="domain" description="NADH-Ubiquinone oxidoreductase (complex I) chain 5 N-terminal" evidence="7">
    <location>
        <begin position="5"/>
        <end position="49"/>
    </location>
</feature>
<feature type="transmembrane region" description="Helical" evidence="5">
    <location>
        <begin position="408"/>
        <end position="426"/>
    </location>
</feature>
<feature type="transmembrane region" description="Helical" evidence="5">
    <location>
        <begin position="184"/>
        <end position="202"/>
    </location>
</feature>
<protein>
    <recommendedName>
        <fullName evidence="9">NADH:quinone oxidoreductase/Mrp antiporter membrane subunit domain-containing protein</fullName>
    </recommendedName>
</protein>
<feature type="transmembrane region" description="Helical" evidence="5">
    <location>
        <begin position="72"/>
        <end position="90"/>
    </location>
</feature>
<feature type="transmembrane region" description="Helical" evidence="5">
    <location>
        <begin position="15"/>
        <end position="36"/>
    </location>
</feature>
<evidence type="ECO:0000256" key="1">
    <source>
        <dbReference type="ARBA" id="ARBA00004141"/>
    </source>
</evidence>
<evidence type="ECO:0000256" key="3">
    <source>
        <dbReference type="ARBA" id="ARBA00022989"/>
    </source>
</evidence>
<dbReference type="GO" id="GO:0048038">
    <property type="term" value="F:quinone binding"/>
    <property type="evidence" value="ECO:0007669"/>
    <property type="project" value="UniProtKB-KW"/>
</dbReference>
<dbReference type="GO" id="GO:0042773">
    <property type="term" value="P:ATP synthesis coupled electron transport"/>
    <property type="evidence" value="ECO:0007669"/>
    <property type="project" value="InterPro"/>
</dbReference>
<dbReference type="GO" id="GO:0003954">
    <property type="term" value="F:NADH dehydrogenase activity"/>
    <property type="evidence" value="ECO:0007669"/>
    <property type="project" value="TreeGrafter"/>
</dbReference>
<comment type="subcellular location">
    <subcellularLocation>
        <location evidence="1">Membrane</location>
        <topology evidence="1">Multi-pass membrane protein</topology>
    </subcellularLocation>
</comment>
<evidence type="ECO:0000259" key="6">
    <source>
        <dbReference type="Pfam" id="PF00361"/>
    </source>
</evidence>
<dbReference type="PRINTS" id="PR01435">
    <property type="entry name" value="NPOXDRDTASE5"/>
</dbReference>
<keyword evidence="2 5" id="KW-0812">Transmembrane</keyword>
<dbReference type="InterPro" id="IPR001516">
    <property type="entry name" value="Proton_antipo_N"/>
</dbReference>
<dbReference type="AlphaFoldDB" id="X0U4H4"/>
<evidence type="ECO:0000256" key="2">
    <source>
        <dbReference type="ARBA" id="ARBA00022692"/>
    </source>
</evidence>